<dbReference type="InterPro" id="IPR050490">
    <property type="entry name" value="Bact_solute-bd_prot1"/>
</dbReference>
<protein>
    <submittedName>
        <fullName evidence="1">ABC transporter substrate-binding protein</fullName>
    </submittedName>
</protein>
<evidence type="ECO:0000313" key="2">
    <source>
        <dbReference type="Proteomes" id="UP001589867"/>
    </source>
</evidence>
<reference evidence="1 2" key="1">
    <citation type="submission" date="2024-09" db="EMBL/GenBank/DDBJ databases">
        <authorList>
            <person name="Sun Q."/>
            <person name="Mori K."/>
        </authorList>
    </citation>
    <scope>NUCLEOTIDE SEQUENCE [LARGE SCALE GENOMIC DNA]</scope>
    <source>
        <strain evidence="1 2">TBRC 3947</strain>
    </source>
</reference>
<accession>A0ABV6M9I4</accession>
<sequence length="422" mass="45439">MMQGEFSRRSLLRFGLGAAVLGGPAAAMLSGCGGDDASDSSRLRVYNWGSAEEGKVYDQAFDRFEAARSGITAENNITPVTSWADYADKLAVQIAGGSPPDLINMAVEGTRLAVDKKLLMPLGPVLGEGEVAGLLEKMPASLREAFTVDGELYAVPNGWQTMVIYCNTKMFADQGIPLPSPDWTWDDFLALAKRFTGGGTFGFGMPWGFFQLHPWWLTNGAYPVSDDYRESRLTDPAFVEAVTFVHDLVRVHKVSPDPTSVDVYAQFAAGKFAMIGAGRWPIPTWKQANFADFAAVRWPKKVAHTTVFGGAGWGISPKADASLAAAAIGELVGTTTITEIAAIGQQIPVYADVLPDSGSPAGNEALKYLLSMAEDSRPVAAPVFFNDLERITMRYLERIVIGEVSPADGLKQADAELRTAIR</sequence>
<dbReference type="PANTHER" id="PTHR43649:SF30">
    <property type="entry name" value="ABC TRANSPORTER SUBSTRATE-BINDING PROTEIN"/>
    <property type="match status" value="1"/>
</dbReference>
<organism evidence="1 2">
    <name type="scientific">Phytohabitans kaempferiae</name>
    <dbReference type="NCBI Taxonomy" id="1620943"/>
    <lineage>
        <taxon>Bacteria</taxon>
        <taxon>Bacillati</taxon>
        <taxon>Actinomycetota</taxon>
        <taxon>Actinomycetes</taxon>
        <taxon>Micromonosporales</taxon>
        <taxon>Micromonosporaceae</taxon>
    </lineage>
</organism>
<dbReference type="EMBL" id="JBHLUH010000059">
    <property type="protein sequence ID" value="MFC0531386.1"/>
    <property type="molecule type" value="Genomic_DNA"/>
</dbReference>
<dbReference type="Proteomes" id="UP001589867">
    <property type="component" value="Unassembled WGS sequence"/>
</dbReference>
<dbReference type="PANTHER" id="PTHR43649">
    <property type="entry name" value="ARABINOSE-BINDING PROTEIN-RELATED"/>
    <property type="match status" value="1"/>
</dbReference>
<name>A0ABV6M9I4_9ACTN</name>
<proteinExistence type="predicted"/>
<evidence type="ECO:0000313" key="1">
    <source>
        <dbReference type="EMBL" id="MFC0531386.1"/>
    </source>
</evidence>
<dbReference type="CDD" id="cd13585">
    <property type="entry name" value="PBP2_TMBP_like"/>
    <property type="match status" value="1"/>
</dbReference>
<keyword evidence="2" id="KW-1185">Reference proteome</keyword>
<dbReference type="SUPFAM" id="SSF53850">
    <property type="entry name" value="Periplasmic binding protein-like II"/>
    <property type="match status" value="1"/>
</dbReference>
<dbReference type="InterPro" id="IPR006059">
    <property type="entry name" value="SBP"/>
</dbReference>
<gene>
    <name evidence="1" type="ORF">ACFFIA_27460</name>
</gene>
<dbReference type="Pfam" id="PF13416">
    <property type="entry name" value="SBP_bac_8"/>
    <property type="match status" value="1"/>
</dbReference>
<dbReference type="RefSeq" id="WP_377255721.1">
    <property type="nucleotide sequence ID" value="NZ_JBHLUH010000059.1"/>
</dbReference>
<comment type="caution">
    <text evidence="1">The sequence shown here is derived from an EMBL/GenBank/DDBJ whole genome shotgun (WGS) entry which is preliminary data.</text>
</comment>
<dbReference type="Gene3D" id="3.40.190.10">
    <property type="entry name" value="Periplasmic binding protein-like II"/>
    <property type="match status" value="1"/>
</dbReference>